<feature type="non-terminal residue" evidence="1">
    <location>
        <position position="168"/>
    </location>
</feature>
<evidence type="ECO:0000313" key="2">
    <source>
        <dbReference type="Proteomes" id="UP000023152"/>
    </source>
</evidence>
<reference evidence="1 2" key="1">
    <citation type="journal article" date="2013" name="Curr. Biol.">
        <title>The Genome of the Foraminiferan Reticulomyxa filosa.</title>
        <authorList>
            <person name="Glockner G."/>
            <person name="Hulsmann N."/>
            <person name="Schleicher M."/>
            <person name="Noegel A.A."/>
            <person name="Eichinger L."/>
            <person name="Gallinger C."/>
            <person name="Pawlowski J."/>
            <person name="Sierra R."/>
            <person name="Euteneuer U."/>
            <person name="Pillet L."/>
            <person name="Moustafa A."/>
            <person name="Platzer M."/>
            <person name="Groth M."/>
            <person name="Szafranski K."/>
            <person name="Schliwa M."/>
        </authorList>
    </citation>
    <scope>NUCLEOTIDE SEQUENCE [LARGE SCALE GENOMIC DNA]</scope>
</reference>
<dbReference type="EMBL" id="ASPP01021661">
    <property type="protein sequence ID" value="ETO12171.1"/>
    <property type="molecule type" value="Genomic_DNA"/>
</dbReference>
<accession>X6MEQ9</accession>
<protein>
    <submittedName>
        <fullName evidence="1">Uncharacterized protein</fullName>
    </submittedName>
</protein>
<dbReference type="AlphaFoldDB" id="X6MEQ9"/>
<sequence length="168" mass="18882">MYTSFYLIDNKNEVEPDKLKKEEEKVEIGETKPGINLQGYCINADCLAAKTKLPVWVNLGFGDISFHSEKTSYNCPDCGQSAVTSVTKAMLFNSEHVISSSDNPTPVKDNHYQCFYSIKSGLSYEVKARKIRQHATSLEDLINRSEDAMTSSEIINLVSELQKYLITV</sequence>
<keyword evidence="2" id="KW-1185">Reference proteome</keyword>
<comment type="caution">
    <text evidence="1">The sequence shown here is derived from an EMBL/GenBank/DDBJ whole genome shotgun (WGS) entry which is preliminary data.</text>
</comment>
<name>X6MEQ9_RETFI</name>
<proteinExistence type="predicted"/>
<evidence type="ECO:0000313" key="1">
    <source>
        <dbReference type="EMBL" id="ETO12171.1"/>
    </source>
</evidence>
<gene>
    <name evidence="1" type="ORF">RFI_25205</name>
</gene>
<organism evidence="1 2">
    <name type="scientific">Reticulomyxa filosa</name>
    <dbReference type="NCBI Taxonomy" id="46433"/>
    <lineage>
        <taxon>Eukaryota</taxon>
        <taxon>Sar</taxon>
        <taxon>Rhizaria</taxon>
        <taxon>Retaria</taxon>
        <taxon>Foraminifera</taxon>
        <taxon>Monothalamids</taxon>
        <taxon>Reticulomyxidae</taxon>
        <taxon>Reticulomyxa</taxon>
    </lineage>
</organism>
<dbReference type="Proteomes" id="UP000023152">
    <property type="component" value="Unassembled WGS sequence"/>
</dbReference>